<dbReference type="Proteomes" id="UP000837857">
    <property type="component" value="Chromosome 8"/>
</dbReference>
<keyword evidence="2" id="KW-1185">Reference proteome</keyword>
<organism evidence="1 2">
    <name type="scientific">Iphiclides podalirius</name>
    <name type="common">scarce swallowtail</name>
    <dbReference type="NCBI Taxonomy" id="110791"/>
    <lineage>
        <taxon>Eukaryota</taxon>
        <taxon>Metazoa</taxon>
        <taxon>Ecdysozoa</taxon>
        <taxon>Arthropoda</taxon>
        <taxon>Hexapoda</taxon>
        <taxon>Insecta</taxon>
        <taxon>Pterygota</taxon>
        <taxon>Neoptera</taxon>
        <taxon>Endopterygota</taxon>
        <taxon>Lepidoptera</taxon>
        <taxon>Glossata</taxon>
        <taxon>Ditrysia</taxon>
        <taxon>Papilionoidea</taxon>
        <taxon>Papilionidae</taxon>
        <taxon>Papilioninae</taxon>
        <taxon>Iphiclides</taxon>
    </lineage>
</organism>
<feature type="non-terminal residue" evidence="1">
    <location>
        <position position="121"/>
    </location>
</feature>
<dbReference type="EMBL" id="OW152820">
    <property type="protein sequence ID" value="CAH2074901.1"/>
    <property type="molecule type" value="Genomic_DNA"/>
</dbReference>
<sequence>MEQHRRVRVELWKLIREACRPLHNNTLTGDYFETTPIHQVGAIAVSGKDSSTDSVFHNEWNTFLWVPASRGVATASAGGGCGKNVAGLGVLSSKALHCTAQDVARPLAWNVPLHCTPHSHA</sequence>
<evidence type="ECO:0000313" key="1">
    <source>
        <dbReference type="EMBL" id="CAH2074901.1"/>
    </source>
</evidence>
<evidence type="ECO:0000313" key="2">
    <source>
        <dbReference type="Proteomes" id="UP000837857"/>
    </source>
</evidence>
<accession>A0ABN8J636</accession>
<protein>
    <submittedName>
        <fullName evidence="1">Uncharacterized protein</fullName>
    </submittedName>
</protein>
<name>A0ABN8J636_9NEOP</name>
<proteinExistence type="predicted"/>
<gene>
    <name evidence="1" type="ORF">IPOD504_LOCUS16318</name>
</gene>
<reference evidence="1" key="1">
    <citation type="submission" date="2022-03" db="EMBL/GenBank/DDBJ databases">
        <authorList>
            <person name="Martin H S."/>
        </authorList>
    </citation>
    <scope>NUCLEOTIDE SEQUENCE</scope>
</reference>